<keyword evidence="3" id="KW-1185">Reference proteome</keyword>
<feature type="region of interest" description="Disordered" evidence="1">
    <location>
        <begin position="153"/>
        <end position="182"/>
    </location>
</feature>
<feature type="compositionally biased region" description="Basic residues" evidence="1">
    <location>
        <begin position="598"/>
        <end position="608"/>
    </location>
</feature>
<reference evidence="2 3" key="2">
    <citation type="journal article" date="2012" name="PLoS Pathog.">
        <title>Diverse lifestyles and strategies of plant pathogenesis encoded in the genomes of eighteen Dothideomycetes fungi.</title>
        <authorList>
            <person name="Ohm R.A."/>
            <person name="Feau N."/>
            <person name="Henrissat B."/>
            <person name="Schoch C.L."/>
            <person name="Horwitz B.A."/>
            <person name="Barry K.W."/>
            <person name="Condon B.J."/>
            <person name="Copeland A.C."/>
            <person name="Dhillon B."/>
            <person name="Glaser F."/>
            <person name="Hesse C.N."/>
            <person name="Kosti I."/>
            <person name="LaButti K."/>
            <person name="Lindquist E.A."/>
            <person name="Lucas S."/>
            <person name="Salamov A.A."/>
            <person name="Bradshaw R.E."/>
            <person name="Ciuffetti L."/>
            <person name="Hamelin R.C."/>
            <person name="Kema G.H.J."/>
            <person name="Lawrence C."/>
            <person name="Scott J.A."/>
            <person name="Spatafora J.W."/>
            <person name="Turgeon B.G."/>
            <person name="de Wit P.J.G.M."/>
            <person name="Zhong S."/>
            <person name="Goodwin S.B."/>
            <person name="Grigoriev I.V."/>
        </authorList>
    </citation>
    <scope>NUCLEOTIDE SEQUENCE [LARGE SCALE GENOMIC DNA]</scope>
    <source>
        <strain evidence="3">NZE10 / CBS 128990</strain>
    </source>
</reference>
<dbReference type="STRING" id="675120.M2XJ20"/>
<dbReference type="AlphaFoldDB" id="M2XJ20"/>
<dbReference type="eggNOG" id="ENOG502RHHA">
    <property type="taxonomic scope" value="Eukaryota"/>
</dbReference>
<evidence type="ECO:0000313" key="2">
    <source>
        <dbReference type="EMBL" id="EME39452.1"/>
    </source>
</evidence>
<feature type="compositionally biased region" description="Acidic residues" evidence="1">
    <location>
        <begin position="540"/>
        <end position="551"/>
    </location>
</feature>
<feature type="region of interest" description="Disordered" evidence="1">
    <location>
        <begin position="214"/>
        <end position="257"/>
    </location>
</feature>
<dbReference type="OrthoDB" id="10431291at2759"/>
<dbReference type="EMBL" id="KB446545">
    <property type="protein sequence ID" value="EME39452.1"/>
    <property type="molecule type" value="Genomic_DNA"/>
</dbReference>
<feature type="compositionally biased region" description="Acidic residues" evidence="1">
    <location>
        <begin position="515"/>
        <end position="532"/>
    </location>
</feature>
<feature type="compositionally biased region" description="Basic and acidic residues" evidence="1">
    <location>
        <begin position="223"/>
        <end position="233"/>
    </location>
</feature>
<feature type="region of interest" description="Disordered" evidence="1">
    <location>
        <begin position="297"/>
        <end position="325"/>
    </location>
</feature>
<sequence>MYFAVHVLPPAQRQRSSEHALRTVPVPIEGDKTFADLLQGAQARFEAISSPKKNEFRFDTLADKHGAEMFASDKIESLFGSGQPGMELFLYTSKAFKTPPKPVRKPATTKGEPAFKRRRLAPQTPDSNAEAPTEDLAGEHAEDPIEDFDDYELPASSAFSQLNGSQRKERTPSSASASKWRTEEDKIVMEGMKHGWSMKMVLAKLPGYDRTASAVRSRRKLLREKPERKERPPSKVKLRTAPTSSSEGKPWSDGDVSKLEQGRAEGLDNHAIHEKYFSDDRTLEAVSKKLSRIDESNAMPSSSVLPPSTQSASSPAEAALARRQSPIQMGLPTRMAYVQLPVREEVAAQLQSQSIVAPPHVRNAKEQDGIFRGQPESERWRMCLVRADGDEEKAKRVREDMQSDMDMINAVAHENQDDIEEIKARRVQTRLRRAVADGRARRKNRRTPRSGTLVPSTEMADEEVLRESDWEILEEEDVAETNGDMSVFGDEERGNDNDSSEDEVGSMVHDRQIEELEDEDEVEEEAEDVEEPVVDRKVEEVEEEEDHEPVDDLALLQTRLVESTPVEAETPSSNAIPESELSIDKSTVSVRTDEGRSKRARRRSRSKYRAGASRSRSRTNSFQGKSDADVRETLADDEAFQTVATPSPTTSKTGKLPTLRQRILKSDGHTPARKARPSAYDVLPEDKKTHSSPPRLAATAAFIGTLSRKREDLFKNKDWMPPPPKKRDPKEFMPKRKANGDPLWFESDDGESSSSSDSE</sequence>
<reference evidence="3" key="1">
    <citation type="journal article" date="2012" name="PLoS Genet.">
        <title>The genomes of the fungal plant pathogens Cladosporium fulvum and Dothistroma septosporum reveal adaptation to different hosts and lifestyles but also signatures of common ancestry.</title>
        <authorList>
            <person name="de Wit P.J.G.M."/>
            <person name="van der Burgt A."/>
            <person name="Oekmen B."/>
            <person name="Stergiopoulos I."/>
            <person name="Abd-Elsalam K.A."/>
            <person name="Aerts A.L."/>
            <person name="Bahkali A.H."/>
            <person name="Beenen H.G."/>
            <person name="Chettri P."/>
            <person name="Cox M.P."/>
            <person name="Datema E."/>
            <person name="de Vries R.P."/>
            <person name="Dhillon B."/>
            <person name="Ganley A.R."/>
            <person name="Griffiths S.A."/>
            <person name="Guo Y."/>
            <person name="Hamelin R.C."/>
            <person name="Henrissat B."/>
            <person name="Kabir M.S."/>
            <person name="Jashni M.K."/>
            <person name="Kema G."/>
            <person name="Klaubauf S."/>
            <person name="Lapidus A."/>
            <person name="Levasseur A."/>
            <person name="Lindquist E."/>
            <person name="Mehrabi R."/>
            <person name="Ohm R.A."/>
            <person name="Owen T.J."/>
            <person name="Salamov A."/>
            <person name="Schwelm A."/>
            <person name="Schijlen E."/>
            <person name="Sun H."/>
            <person name="van den Burg H.A."/>
            <person name="van Ham R.C.H.J."/>
            <person name="Zhang S."/>
            <person name="Goodwin S.B."/>
            <person name="Grigoriev I.V."/>
            <person name="Collemare J."/>
            <person name="Bradshaw R.E."/>
        </authorList>
    </citation>
    <scope>NUCLEOTIDE SEQUENCE [LARGE SCALE GENOMIC DNA]</scope>
    <source>
        <strain evidence="3">NZE10 / CBS 128990</strain>
    </source>
</reference>
<gene>
    <name evidence="2" type="ORF">DOTSEDRAFT_56833</name>
</gene>
<feature type="compositionally biased region" description="Polar residues" evidence="1">
    <location>
        <begin position="642"/>
        <end position="653"/>
    </location>
</feature>
<feature type="compositionally biased region" description="Basic and acidic residues" evidence="1">
    <location>
        <begin position="708"/>
        <end position="718"/>
    </location>
</feature>
<accession>M2XJ20</accession>
<name>M2XJ20_DOTSN</name>
<feature type="region of interest" description="Disordered" evidence="1">
    <location>
        <begin position="433"/>
        <end position="759"/>
    </location>
</feature>
<proteinExistence type="predicted"/>
<feature type="compositionally biased region" description="Basic and acidic residues" evidence="1">
    <location>
        <begin position="725"/>
        <end position="734"/>
    </location>
</feature>
<dbReference type="Proteomes" id="UP000016933">
    <property type="component" value="Unassembled WGS sequence"/>
</dbReference>
<dbReference type="HOGENOM" id="CLU_367231_0_0_1"/>
<protein>
    <submittedName>
        <fullName evidence="2">Uncharacterized protein</fullName>
    </submittedName>
</protein>
<dbReference type="OMA" id="MFASDKI"/>
<feature type="compositionally biased region" description="Acidic residues" evidence="1">
    <location>
        <begin position="470"/>
        <end position="479"/>
    </location>
</feature>
<feature type="region of interest" description="Disordered" evidence="1">
    <location>
        <begin position="99"/>
        <end position="136"/>
    </location>
</feature>
<feature type="compositionally biased region" description="Polar residues" evidence="1">
    <location>
        <begin position="298"/>
        <end position="314"/>
    </location>
</feature>
<organism evidence="2 3">
    <name type="scientific">Dothistroma septosporum (strain NZE10 / CBS 128990)</name>
    <name type="common">Red band needle blight fungus</name>
    <name type="synonym">Mycosphaerella pini</name>
    <dbReference type="NCBI Taxonomy" id="675120"/>
    <lineage>
        <taxon>Eukaryota</taxon>
        <taxon>Fungi</taxon>
        <taxon>Dikarya</taxon>
        <taxon>Ascomycota</taxon>
        <taxon>Pezizomycotina</taxon>
        <taxon>Dothideomycetes</taxon>
        <taxon>Dothideomycetidae</taxon>
        <taxon>Mycosphaerellales</taxon>
        <taxon>Mycosphaerellaceae</taxon>
        <taxon>Dothistroma</taxon>
    </lineage>
</organism>
<evidence type="ECO:0000256" key="1">
    <source>
        <dbReference type="SAM" id="MobiDB-lite"/>
    </source>
</evidence>
<evidence type="ECO:0000313" key="3">
    <source>
        <dbReference type="Proteomes" id="UP000016933"/>
    </source>
</evidence>